<organism evidence="3 4">
    <name type="scientific">Sparus aurata</name>
    <name type="common">Gilthead sea bream</name>
    <dbReference type="NCBI Taxonomy" id="8175"/>
    <lineage>
        <taxon>Eukaryota</taxon>
        <taxon>Metazoa</taxon>
        <taxon>Chordata</taxon>
        <taxon>Craniata</taxon>
        <taxon>Vertebrata</taxon>
        <taxon>Euteleostomi</taxon>
        <taxon>Actinopterygii</taxon>
        <taxon>Neopterygii</taxon>
        <taxon>Teleostei</taxon>
        <taxon>Neoteleostei</taxon>
        <taxon>Acanthomorphata</taxon>
        <taxon>Eupercaria</taxon>
        <taxon>Spariformes</taxon>
        <taxon>Sparidae</taxon>
        <taxon>Sparus</taxon>
    </lineage>
</organism>
<gene>
    <name evidence="3" type="primary">LOC115574579</name>
</gene>
<feature type="compositionally biased region" description="Acidic residues" evidence="1">
    <location>
        <begin position="16"/>
        <end position="41"/>
    </location>
</feature>
<feature type="domain" description="PiggyBac transposable element-derived protein" evidence="2">
    <location>
        <begin position="120"/>
        <end position="483"/>
    </location>
</feature>
<evidence type="ECO:0000313" key="4">
    <source>
        <dbReference type="Proteomes" id="UP000472265"/>
    </source>
</evidence>
<evidence type="ECO:0000313" key="3">
    <source>
        <dbReference type="Ensembl" id="ENSSAUP00010016883.1"/>
    </source>
</evidence>
<dbReference type="OrthoDB" id="118105at2759"/>
<dbReference type="Pfam" id="PF13843">
    <property type="entry name" value="DDE_Tnp_1_7"/>
    <property type="match status" value="1"/>
</dbReference>
<sequence length="586" mass="67547">MRRLLNVERLAQLFFEPEEAEGDVEPESEPESEDFDDEMDDLGFVLKEESEEEEPPTRVQSATRWSAQTKGRRGSPARSRSPLRSEPWKTMEDTDTAPAVSRFQPRRAPGVQVKRLSPQSPKDLFLLFFATDTVRTVCSNTNKNAAKNKDLWEKYTWTELETEELYQFFGLLIYMSLVSLPSLRDYWRQNHIFSVALPAKVMTIHRFRSIFRNIHLSDPEEDEYKDKLFRVRPLYDDILRACQAYYHPTRELIVDERIEAATAKTGMARHMKDKPAKSGMKLFVLAESNSGYTLRFSIHTGKPVTASEHGLPYDVVMNLIEPSWLGTGYHIYMDSFYTSPKLFRDLASMEFGACGTYRESRKGCPRGRANALTERCERGSVRWIREGPILFVKWMDTQEVSVCSTIHPAFSGKTVQRRVKKRDRRRTGRDIPCPTPVMAYNKNMGGVDPSDQLIQYLSTRRRTTPWCRTMLLHFLDIATTNAFILHREMSTAKHVQPTEHRDFMVELVCQLCGTDTAGVPQSRRAHHVPVPIVTAADASRKASKGRLKCKQCRQVDNRSDTPWKCQACNVPLCLVVDRNCFLEWHK</sequence>
<keyword evidence="4" id="KW-1185">Reference proteome</keyword>
<dbReference type="OMA" id="WIREGPI"/>
<dbReference type="PANTHER" id="PTHR46599:SF3">
    <property type="entry name" value="PIGGYBAC TRANSPOSABLE ELEMENT-DERIVED PROTEIN 4"/>
    <property type="match status" value="1"/>
</dbReference>
<proteinExistence type="predicted"/>
<dbReference type="Proteomes" id="UP000472265">
    <property type="component" value="Chromosome 22"/>
</dbReference>
<dbReference type="AlphaFoldDB" id="A0A671USF5"/>
<accession>A0A671USF5</accession>
<feature type="compositionally biased region" description="Polar residues" evidence="1">
    <location>
        <begin position="58"/>
        <end position="69"/>
    </location>
</feature>
<reference evidence="3" key="1">
    <citation type="submission" date="2021-04" db="EMBL/GenBank/DDBJ databases">
        <authorList>
            <consortium name="Wellcome Sanger Institute Data Sharing"/>
        </authorList>
    </citation>
    <scope>NUCLEOTIDE SEQUENCE [LARGE SCALE GENOMIC DNA]</scope>
</reference>
<dbReference type="GeneID" id="115574579"/>
<dbReference type="GeneTree" id="ENSGT00940000163467"/>
<dbReference type="InterPro" id="IPR029526">
    <property type="entry name" value="PGBD"/>
</dbReference>
<feature type="region of interest" description="Disordered" evidence="1">
    <location>
        <begin position="14"/>
        <end position="96"/>
    </location>
</feature>
<evidence type="ECO:0000259" key="2">
    <source>
        <dbReference type="Pfam" id="PF13843"/>
    </source>
</evidence>
<feature type="compositionally biased region" description="Low complexity" evidence="1">
    <location>
        <begin position="76"/>
        <end position="85"/>
    </location>
</feature>
<dbReference type="PANTHER" id="PTHR46599">
    <property type="entry name" value="PIGGYBAC TRANSPOSABLE ELEMENT-DERIVED PROTEIN 4"/>
    <property type="match status" value="1"/>
</dbReference>
<name>A0A671USF5_SPAAU</name>
<dbReference type="InParanoid" id="A0A671USF5"/>
<dbReference type="Ensembl" id="ENSSAUT00010017862.1">
    <property type="protein sequence ID" value="ENSSAUP00010016883.1"/>
    <property type="gene ID" value="ENSSAUG00010007752.1"/>
</dbReference>
<protein>
    <submittedName>
        <fullName evidence="3">PiggyBac transposable element-derived protein 4-like</fullName>
    </submittedName>
</protein>
<reference evidence="3" key="2">
    <citation type="submission" date="2025-08" db="UniProtKB">
        <authorList>
            <consortium name="Ensembl"/>
        </authorList>
    </citation>
    <scope>IDENTIFICATION</scope>
</reference>
<reference evidence="3" key="3">
    <citation type="submission" date="2025-09" db="UniProtKB">
        <authorList>
            <consortium name="Ensembl"/>
        </authorList>
    </citation>
    <scope>IDENTIFICATION</scope>
</reference>
<dbReference type="RefSeq" id="XP_030262070.1">
    <property type="nucleotide sequence ID" value="XM_030406210.1"/>
</dbReference>
<evidence type="ECO:0000256" key="1">
    <source>
        <dbReference type="SAM" id="MobiDB-lite"/>
    </source>
</evidence>